<reference evidence="6 7" key="1">
    <citation type="submission" date="2020-08" db="EMBL/GenBank/DDBJ databases">
        <title>Genomic Encyclopedia of Type Strains, Phase III (KMG-III): the genomes of soil and plant-associated and newly described type strains.</title>
        <authorList>
            <person name="Whitman W."/>
        </authorList>
    </citation>
    <scope>NUCLEOTIDE SEQUENCE [LARGE SCALE GENOMIC DNA]</scope>
    <source>
        <strain evidence="6 7">CECT 8897</strain>
    </source>
</reference>
<feature type="transmembrane region" description="Helical" evidence="5">
    <location>
        <begin position="123"/>
        <end position="140"/>
    </location>
</feature>
<protein>
    <submittedName>
        <fullName evidence="6">Putative membrane protein YphA (DoxX/SURF4 family)</fullName>
    </submittedName>
</protein>
<dbReference type="GO" id="GO:0016020">
    <property type="term" value="C:membrane"/>
    <property type="evidence" value="ECO:0007669"/>
    <property type="project" value="UniProtKB-SubCell"/>
</dbReference>
<keyword evidence="4 5" id="KW-0472">Membrane</keyword>
<keyword evidence="2 5" id="KW-0812">Transmembrane</keyword>
<feature type="transmembrane region" description="Helical" evidence="5">
    <location>
        <begin position="20"/>
        <end position="40"/>
    </location>
</feature>
<name>A0A7W5FUW9_9BURK</name>
<evidence type="ECO:0000256" key="3">
    <source>
        <dbReference type="ARBA" id="ARBA00022989"/>
    </source>
</evidence>
<dbReference type="AlphaFoldDB" id="A0A7W5FUW9"/>
<dbReference type="RefSeq" id="WP_183442104.1">
    <property type="nucleotide sequence ID" value="NZ_JACHXD010000009.1"/>
</dbReference>
<dbReference type="EMBL" id="JACHXD010000009">
    <property type="protein sequence ID" value="MBB3120365.1"/>
    <property type="molecule type" value="Genomic_DNA"/>
</dbReference>
<evidence type="ECO:0000313" key="7">
    <source>
        <dbReference type="Proteomes" id="UP000541535"/>
    </source>
</evidence>
<sequence length="150" mass="16218">MKPSRSAQTHPTRTPPRWRVWAAAPALHWLALLLLCAAYLQGGLNKLTDFGGAVAEMRHFGLSPAAPLAAAVILGELGAALLVLSGRLRWLGALGLALFTVAATFVANRYWEMQGMQRFMAANSFYEHLGLAGAFLLVAWHDLRAPQGGR</sequence>
<organism evidence="6 7">
    <name type="scientific">Pseudoduganella violacea</name>
    <dbReference type="NCBI Taxonomy" id="1715466"/>
    <lineage>
        <taxon>Bacteria</taxon>
        <taxon>Pseudomonadati</taxon>
        <taxon>Pseudomonadota</taxon>
        <taxon>Betaproteobacteria</taxon>
        <taxon>Burkholderiales</taxon>
        <taxon>Oxalobacteraceae</taxon>
        <taxon>Telluria group</taxon>
        <taxon>Pseudoduganella</taxon>
    </lineage>
</organism>
<feature type="transmembrane region" description="Helical" evidence="5">
    <location>
        <begin position="91"/>
        <end position="111"/>
    </location>
</feature>
<evidence type="ECO:0000256" key="5">
    <source>
        <dbReference type="SAM" id="Phobius"/>
    </source>
</evidence>
<dbReference type="InterPro" id="IPR032808">
    <property type="entry name" value="DoxX"/>
</dbReference>
<comment type="caution">
    <text evidence="6">The sequence shown here is derived from an EMBL/GenBank/DDBJ whole genome shotgun (WGS) entry which is preliminary data.</text>
</comment>
<keyword evidence="3 5" id="KW-1133">Transmembrane helix</keyword>
<dbReference type="Pfam" id="PF07681">
    <property type="entry name" value="DoxX"/>
    <property type="match status" value="1"/>
</dbReference>
<comment type="subcellular location">
    <subcellularLocation>
        <location evidence="1">Membrane</location>
        <topology evidence="1">Multi-pass membrane protein</topology>
    </subcellularLocation>
</comment>
<keyword evidence="7" id="KW-1185">Reference proteome</keyword>
<evidence type="ECO:0000256" key="2">
    <source>
        <dbReference type="ARBA" id="ARBA00022692"/>
    </source>
</evidence>
<evidence type="ECO:0000313" key="6">
    <source>
        <dbReference type="EMBL" id="MBB3120365.1"/>
    </source>
</evidence>
<feature type="transmembrane region" description="Helical" evidence="5">
    <location>
        <begin position="60"/>
        <end position="84"/>
    </location>
</feature>
<accession>A0A7W5FUW9</accession>
<gene>
    <name evidence="6" type="ORF">FHS03_003429</name>
</gene>
<dbReference type="Proteomes" id="UP000541535">
    <property type="component" value="Unassembled WGS sequence"/>
</dbReference>
<proteinExistence type="predicted"/>
<evidence type="ECO:0000256" key="4">
    <source>
        <dbReference type="ARBA" id="ARBA00023136"/>
    </source>
</evidence>
<evidence type="ECO:0000256" key="1">
    <source>
        <dbReference type="ARBA" id="ARBA00004141"/>
    </source>
</evidence>